<comment type="caution">
    <text evidence="2">The sequence shown here is derived from an EMBL/GenBank/DDBJ whole genome shotgun (WGS) entry which is preliminary data.</text>
</comment>
<gene>
    <name evidence="2" type="ORF">QJS10_CPA06g01089</name>
</gene>
<sequence>MKSVKAFMAKMNVPQTSGAVAGVVGSGGLQRQNVDGSGCHPNISSQASTATEMQIGKKCSLLIFDEEIIAHGERVSVDPTLIVHGLRIGNAFYKVVLIEIMVESADLFKNDGFHNTLGEVGVGGFVVRLFLLFHFNEGRRIRLAEASSSSSSIGFDRITTSDFIYDLNDDRRLDWAMIKSHLNQGNSRASKPLGIFTDPLPGHNQASTSGTHMVNMVKRGRQPSPQPSSSEDVTDDSLSEESEEEGQNEPFQLNLDNHDLAILYGEEENAVLALLAVINIE</sequence>
<proteinExistence type="predicted"/>
<name>A0AAV9ELZ9_ACOCL</name>
<reference evidence="2" key="1">
    <citation type="journal article" date="2023" name="Nat. Commun.">
        <title>Diploid and tetraploid genomes of Acorus and the evolution of monocots.</title>
        <authorList>
            <person name="Ma L."/>
            <person name="Liu K.W."/>
            <person name="Li Z."/>
            <person name="Hsiao Y.Y."/>
            <person name="Qi Y."/>
            <person name="Fu T."/>
            <person name="Tang G.D."/>
            <person name="Zhang D."/>
            <person name="Sun W.H."/>
            <person name="Liu D.K."/>
            <person name="Li Y."/>
            <person name="Chen G.Z."/>
            <person name="Liu X.D."/>
            <person name="Liao X.Y."/>
            <person name="Jiang Y.T."/>
            <person name="Yu X."/>
            <person name="Hao Y."/>
            <person name="Huang J."/>
            <person name="Zhao X.W."/>
            <person name="Ke S."/>
            <person name="Chen Y.Y."/>
            <person name="Wu W.L."/>
            <person name="Hsu J.L."/>
            <person name="Lin Y.F."/>
            <person name="Huang M.D."/>
            <person name="Li C.Y."/>
            <person name="Huang L."/>
            <person name="Wang Z.W."/>
            <person name="Zhao X."/>
            <person name="Zhong W.Y."/>
            <person name="Peng D.H."/>
            <person name="Ahmad S."/>
            <person name="Lan S."/>
            <person name="Zhang J.S."/>
            <person name="Tsai W.C."/>
            <person name="Van de Peer Y."/>
            <person name="Liu Z.J."/>
        </authorList>
    </citation>
    <scope>NUCLEOTIDE SEQUENCE</scope>
    <source>
        <strain evidence="2">CP</strain>
    </source>
</reference>
<feature type="region of interest" description="Disordered" evidence="1">
    <location>
        <begin position="218"/>
        <end position="253"/>
    </location>
</feature>
<dbReference type="EMBL" id="JAUJYO010000006">
    <property type="protein sequence ID" value="KAK1313989.1"/>
    <property type="molecule type" value="Genomic_DNA"/>
</dbReference>
<evidence type="ECO:0000313" key="2">
    <source>
        <dbReference type="EMBL" id="KAK1313989.1"/>
    </source>
</evidence>
<reference evidence="2" key="2">
    <citation type="submission" date="2023-06" db="EMBL/GenBank/DDBJ databases">
        <authorList>
            <person name="Ma L."/>
            <person name="Liu K.-W."/>
            <person name="Li Z."/>
            <person name="Hsiao Y.-Y."/>
            <person name="Qi Y."/>
            <person name="Fu T."/>
            <person name="Tang G."/>
            <person name="Zhang D."/>
            <person name="Sun W.-H."/>
            <person name="Liu D.-K."/>
            <person name="Li Y."/>
            <person name="Chen G.-Z."/>
            <person name="Liu X.-D."/>
            <person name="Liao X.-Y."/>
            <person name="Jiang Y.-T."/>
            <person name="Yu X."/>
            <person name="Hao Y."/>
            <person name="Huang J."/>
            <person name="Zhao X.-W."/>
            <person name="Ke S."/>
            <person name="Chen Y.-Y."/>
            <person name="Wu W.-L."/>
            <person name="Hsu J.-L."/>
            <person name="Lin Y.-F."/>
            <person name="Huang M.-D."/>
            <person name="Li C.-Y."/>
            <person name="Huang L."/>
            <person name="Wang Z.-W."/>
            <person name="Zhao X."/>
            <person name="Zhong W.-Y."/>
            <person name="Peng D.-H."/>
            <person name="Ahmad S."/>
            <person name="Lan S."/>
            <person name="Zhang J.-S."/>
            <person name="Tsai W.-C."/>
            <person name="Van De Peer Y."/>
            <person name="Liu Z.-J."/>
        </authorList>
    </citation>
    <scope>NUCLEOTIDE SEQUENCE</scope>
    <source>
        <strain evidence="2">CP</strain>
        <tissue evidence="2">Leaves</tissue>
    </source>
</reference>
<keyword evidence="3" id="KW-1185">Reference proteome</keyword>
<accession>A0AAV9ELZ9</accession>
<evidence type="ECO:0000256" key="1">
    <source>
        <dbReference type="SAM" id="MobiDB-lite"/>
    </source>
</evidence>
<evidence type="ECO:0000313" key="3">
    <source>
        <dbReference type="Proteomes" id="UP001180020"/>
    </source>
</evidence>
<dbReference type="AlphaFoldDB" id="A0AAV9ELZ9"/>
<protein>
    <submittedName>
        <fullName evidence="2">Uncharacterized protein</fullName>
    </submittedName>
</protein>
<organism evidence="2 3">
    <name type="scientific">Acorus calamus</name>
    <name type="common">Sweet flag</name>
    <dbReference type="NCBI Taxonomy" id="4465"/>
    <lineage>
        <taxon>Eukaryota</taxon>
        <taxon>Viridiplantae</taxon>
        <taxon>Streptophyta</taxon>
        <taxon>Embryophyta</taxon>
        <taxon>Tracheophyta</taxon>
        <taxon>Spermatophyta</taxon>
        <taxon>Magnoliopsida</taxon>
        <taxon>Liliopsida</taxon>
        <taxon>Acoraceae</taxon>
        <taxon>Acorus</taxon>
    </lineage>
</organism>
<feature type="region of interest" description="Disordered" evidence="1">
    <location>
        <begin position="190"/>
        <end position="209"/>
    </location>
</feature>
<feature type="compositionally biased region" description="Acidic residues" evidence="1">
    <location>
        <begin position="232"/>
        <end position="247"/>
    </location>
</feature>
<dbReference type="Proteomes" id="UP001180020">
    <property type="component" value="Unassembled WGS sequence"/>
</dbReference>